<keyword evidence="10" id="KW-0175">Coiled coil</keyword>
<dbReference type="GO" id="GO:0005930">
    <property type="term" value="C:axoneme"/>
    <property type="evidence" value="ECO:0007669"/>
    <property type="project" value="UniProtKB-SubCell"/>
</dbReference>
<keyword evidence="12" id="KW-1185">Reference proteome</keyword>
<dbReference type="GO" id="GO:0030030">
    <property type="term" value="P:cell projection organization"/>
    <property type="evidence" value="ECO:0007669"/>
    <property type="project" value="UniProtKB-KW"/>
</dbReference>
<evidence type="ECO:0000256" key="6">
    <source>
        <dbReference type="ARBA" id="ARBA00023069"/>
    </source>
</evidence>
<comment type="similarity">
    <text evidence="2">Belongs to the CFAP206 family.</text>
</comment>
<dbReference type="PANTHER" id="PTHR21442">
    <property type="entry name" value="CILIA- AND FLAGELLA-ASSOCIATED PROTEIN 206"/>
    <property type="match status" value="1"/>
</dbReference>
<dbReference type="Proteomes" id="UP001153737">
    <property type="component" value="Chromosome 15"/>
</dbReference>
<evidence type="ECO:0000256" key="8">
    <source>
        <dbReference type="ARBA" id="ARBA00023273"/>
    </source>
</evidence>
<name>A0A9P0GLH7_PHACE</name>
<evidence type="ECO:0000256" key="7">
    <source>
        <dbReference type="ARBA" id="ARBA00023212"/>
    </source>
</evidence>
<accession>A0A9P0GLH7</accession>
<evidence type="ECO:0000256" key="4">
    <source>
        <dbReference type="ARBA" id="ARBA00022490"/>
    </source>
</evidence>
<dbReference type="AlphaFoldDB" id="A0A9P0GLH7"/>
<dbReference type="EMBL" id="OU896721">
    <property type="protein sequence ID" value="CAH1154009.1"/>
    <property type="molecule type" value="Genomic_DNA"/>
</dbReference>
<evidence type="ECO:0000313" key="11">
    <source>
        <dbReference type="EMBL" id="CAH1154009.1"/>
    </source>
</evidence>
<comment type="function">
    <text evidence="9">Essential for sperm motility and is involved in the regulation of the beating frequency of motile cilia on the epithelial cells of the respiratory tract. Required for the establishment of radial spokes in sperm flagella.</text>
</comment>
<keyword evidence="6" id="KW-0969">Cilium</keyword>
<sequence length="624" mass="73102">MAHKLILQNIVNEILKECKRMNIEHVDHQLCNFYVDLLMLDPNWGISDQIMRIRSDVQQFIHYVVTRLNNSEHPAMKALMIECHFESQFDHLEDSAKLHRLQSGEKLYSLKLAILEPDNKNDVDFFFEHLAKYIALASGLGDPTQIAVYKEVEVAVKSVLTIDELSEFWCELYTVRMERLSHLVKLVSGIRLYNKDCKRGGEGVPELPTLLLKAIDAVKDKIQAIHDKITEECLEVLTDVIKSCYYPSNTKYRVVLAERIPNYADSSDLEYCKDLLVLYKIYQEKLSKLVSEVDRIKQAHEKIETEYNEILSFLHEKVIPNMHMRASFIFPIFEHLFEEWCELQNRTVVLTELKHTFDNLYAMMSSMNLENRLINNFNPDNRSFCVRSFSPQKYMRTVKDGIVLLKKEYISFWAKMKKRYEYEGHCCWTLVTTKGFLIKGNDEYGIVKYKTKFYTFNSPYGLLNFISDPEYYIHHVLDLARKKCELIMYLRLKSPLTELQDIERIVEEDKTYVQVGNIGIQADSHRANKIEIGYESNIWRHKERALKMAVLLNCKTSSTQTGNSYNIVPKDTQTWLLKENNTQTMSDNHSNTPVPMQFFNGLRGRKDDKQVQMDFTSDTFMSIC</sequence>
<evidence type="ECO:0000256" key="2">
    <source>
        <dbReference type="ARBA" id="ARBA00010500"/>
    </source>
</evidence>
<evidence type="ECO:0000256" key="10">
    <source>
        <dbReference type="SAM" id="Coils"/>
    </source>
</evidence>
<keyword evidence="8" id="KW-0966">Cell projection</keyword>
<keyword evidence="7" id="KW-0206">Cytoskeleton</keyword>
<dbReference type="GO" id="GO:0036064">
    <property type="term" value="C:ciliary basal body"/>
    <property type="evidence" value="ECO:0007669"/>
    <property type="project" value="TreeGrafter"/>
</dbReference>
<comment type="subcellular location">
    <subcellularLocation>
        <location evidence="1">Cytoplasm</location>
        <location evidence="1">Cytoskeleton</location>
        <location evidence="1">Cilium axoneme</location>
    </subcellularLocation>
</comment>
<reference evidence="11" key="1">
    <citation type="submission" date="2022-01" db="EMBL/GenBank/DDBJ databases">
        <authorList>
            <person name="King R."/>
        </authorList>
    </citation>
    <scope>NUCLEOTIDE SEQUENCE</scope>
</reference>
<dbReference type="OrthoDB" id="10251073at2759"/>
<protein>
    <recommendedName>
        <fullName evidence="3">Cilia- and flagella-associated protein 206</fullName>
    </recommendedName>
</protein>
<keyword evidence="5" id="KW-0970">Cilium biogenesis/degradation</keyword>
<evidence type="ECO:0000256" key="9">
    <source>
        <dbReference type="ARBA" id="ARBA00045321"/>
    </source>
</evidence>
<organism evidence="11 12">
    <name type="scientific">Phaedon cochleariae</name>
    <name type="common">Mustard beetle</name>
    <dbReference type="NCBI Taxonomy" id="80249"/>
    <lineage>
        <taxon>Eukaryota</taxon>
        <taxon>Metazoa</taxon>
        <taxon>Ecdysozoa</taxon>
        <taxon>Arthropoda</taxon>
        <taxon>Hexapoda</taxon>
        <taxon>Insecta</taxon>
        <taxon>Pterygota</taxon>
        <taxon>Neoptera</taxon>
        <taxon>Endopterygota</taxon>
        <taxon>Coleoptera</taxon>
        <taxon>Polyphaga</taxon>
        <taxon>Cucujiformia</taxon>
        <taxon>Chrysomeloidea</taxon>
        <taxon>Chrysomelidae</taxon>
        <taxon>Chrysomelinae</taxon>
        <taxon>Chrysomelini</taxon>
        <taxon>Phaedon</taxon>
    </lineage>
</organism>
<keyword evidence="4" id="KW-0963">Cytoplasm</keyword>
<dbReference type="PANTHER" id="PTHR21442:SF0">
    <property type="entry name" value="CILIA- AND FLAGELLA-ASSOCIATED PROTEIN 206"/>
    <property type="match status" value="1"/>
</dbReference>
<dbReference type="Pfam" id="PF12018">
    <property type="entry name" value="FAP206"/>
    <property type="match status" value="1"/>
</dbReference>
<reference evidence="11" key="2">
    <citation type="submission" date="2022-10" db="EMBL/GenBank/DDBJ databases">
        <authorList>
            <consortium name="ENA_rothamsted_submissions"/>
            <consortium name="culmorum"/>
            <person name="King R."/>
        </authorList>
    </citation>
    <scope>NUCLEOTIDE SEQUENCE</scope>
</reference>
<dbReference type="GO" id="GO:0003356">
    <property type="term" value="P:regulation of cilium beat frequency"/>
    <property type="evidence" value="ECO:0007669"/>
    <property type="project" value="TreeGrafter"/>
</dbReference>
<evidence type="ECO:0000256" key="5">
    <source>
        <dbReference type="ARBA" id="ARBA00022794"/>
    </source>
</evidence>
<dbReference type="InterPro" id="IPR021897">
    <property type="entry name" value="FAP206"/>
</dbReference>
<proteinExistence type="inferred from homology"/>
<evidence type="ECO:0000256" key="3">
    <source>
        <dbReference type="ARBA" id="ARBA00021602"/>
    </source>
</evidence>
<gene>
    <name evidence="11" type="ORF">PHAECO_LOCUS4639</name>
</gene>
<evidence type="ECO:0000313" key="12">
    <source>
        <dbReference type="Proteomes" id="UP001153737"/>
    </source>
</evidence>
<feature type="coiled-coil region" evidence="10">
    <location>
        <begin position="279"/>
        <end position="306"/>
    </location>
</feature>
<evidence type="ECO:0000256" key="1">
    <source>
        <dbReference type="ARBA" id="ARBA00004430"/>
    </source>
</evidence>